<evidence type="ECO:0000256" key="1">
    <source>
        <dbReference type="ARBA" id="ARBA00022884"/>
    </source>
</evidence>
<dbReference type="InterPro" id="IPR012677">
    <property type="entry name" value="Nucleotide-bd_a/b_plait_sf"/>
</dbReference>
<dbReference type="AlphaFoldDB" id="A0A2G9Q197"/>
<name>A0A2G9Q197_AQUCT</name>
<dbReference type="GO" id="GO:0003729">
    <property type="term" value="F:mRNA binding"/>
    <property type="evidence" value="ECO:0007669"/>
    <property type="project" value="TreeGrafter"/>
</dbReference>
<proteinExistence type="predicted"/>
<dbReference type="Gene3D" id="3.30.70.330">
    <property type="match status" value="1"/>
</dbReference>
<dbReference type="InterPro" id="IPR035979">
    <property type="entry name" value="RBD_domain_sf"/>
</dbReference>
<dbReference type="InterPro" id="IPR000504">
    <property type="entry name" value="RRM_dom"/>
</dbReference>
<protein>
    <recommendedName>
        <fullName evidence="2">RRM domain-containing protein</fullName>
    </recommendedName>
</protein>
<feature type="domain" description="RRM" evidence="2">
    <location>
        <begin position="5"/>
        <end position="31"/>
    </location>
</feature>
<dbReference type="PANTHER" id="PTHR23003:SF63">
    <property type="entry name" value="SERINE AND ARGININE-RICH-SPLICING FACTOR 5A"/>
    <property type="match status" value="1"/>
</dbReference>
<keyword evidence="1" id="KW-0694">RNA-binding</keyword>
<accession>A0A2G9Q197</accession>
<dbReference type="GO" id="GO:0005634">
    <property type="term" value="C:nucleus"/>
    <property type="evidence" value="ECO:0007669"/>
    <property type="project" value="TreeGrafter"/>
</dbReference>
<dbReference type="Proteomes" id="UP000228934">
    <property type="component" value="Unassembled WGS sequence"/>
</dbReference>
<dbReference type="GO" id="GO:0005737">
    <property type="term" value="C:cytoplasm"/>
    <property type="evidence" value="ECO:0007669"/>
    <property type="project" value="TreeGrafter"/>
</dbReference>
<dbReference type="Pfam" id="PF00076">
    <property type="entry name" value="RRM_1"/>
    <property type="match status" value="1"/>
</dbReference>
<dbReference type="PANTHER" id="PTHR23003">
    <property type="entry name" value="RNA RECOGNITION MOTIF RRM DOMAIN CONTAINING PROTEIN"/>
    <property type="match status" value="1"/>
</dbReference>
<reference evidence="4" key="1">
    <citation type="journal article" date="2017" name="Nat. Commun.">
        <title>The North American bullfrog draft genome provides insight into hormonal regulation of long noncoding RNA.</title>
        <authorList>
            <person name="Hammond S.A."/>
            <person name="Warren R.L."/>
            <person name="Vandervalk B.P."/>
            <person name="Kucuk E."/>
            <person name="Khan H."/>
            <person name="Gibb E.A."/>
            <person name="Pandoh P."/>
            <person name="Kirk H."/>
            <person name="Zhao Y."/>
            <person name="Jones M."/>
            <person name="Mungall A.J."/>
            <person name="Coope R."/>
            <person name="Pleasance S."/>
            <person name="Moore R.A."/>
            <person name="Holt R.A."/>
            <person name="Round J.M."/>
            <person name="Ohora S."/>
            <person name="Walle B.V."/>
            <person name="Veldhoen N."/>
            <person name="Helbing C.C."/>
            <person name="Birol I."/>
        </authorList>
    </citation>
    <scope>NUCLEOTIDE SEQUENCE [LARGE SCALE GENOMIC DNA]</scope>
</reference>
<evidence type="ECO:0000259" key="2">
    <source>
        <dbReference type="Pfam" id="PF00076"/>
    </source>
</evidence>
<dbReference type="OrthoDB" id="1099063at2759"/>
<dbReference type="InterPro" id="IPR050374">
    <property type="entry name" value="RRT5_SRSF_SR"/>
</dbReference>
<gene>
    <name evidence="3" type="ORF">AB205_0055640</name>
</gene>
<evidence type="ECO:0000313" key="4">
    <source>
        <dbReference type="Proteomes" id="UP000228934"/>
    </source>
</evidence>
<dbReference type="EMBL" id="KZ370141">
    <property type="protein sequence ID" value="PIO09347.1"/>
    <property type="molecule type" value="Genomic_DNA"/>
</dbReference>
<keyword evidence="4" id="KW-1185">Reference proteome</keyword>
<dbReference type="SUPFAM" id="SSF54928">
    <property type="entry name" value="RNA-binding domain, RBD"/>
    <property type="match status" value="1"/>
</dbReference>
<evidence type="ECO:0000313" key="3">
    <source>
        <dbReference type="EMBL" id="PIO09347.1"/>
    </source>
</evidence>
<organism evidence="3 4">
    <name type="scientific">Aquarana catesbeiana</name>
    <name type="common">American bullfrog</name>
    <name type="synonym">Rana catesbeiana</name>
    <dbReference type="NCBI Taxonomy" id="8400"/>
    <lineage>
        <taxon>Eukaryota</taxon>
        <taxon>Metazoa</taxon>
        <taxon>Chordata</taxon>
        <taxon>Craniata</taxon>
        <taxon>Vertebrata</taxon>
        <taxon>Euteleostomi</taxon>
        <taxon>Amphibia</taxon>
        <taxon>Batrachia</taxon>
        <taxon>Anura</taxon>
        <taxon>Neobatrachia</taxon>
        <taxon>Ranoidea</taxon>
        <taxon>Ranidae</taxon>
        <taxon>Aquarana</taxon>
    </lineage>
</organism>
<sequence length="40" mass="4695">MEKVVEFASYNDMKNAIDKLDGTELSGRKIKLTEDRKKHR</sequence>